<evidence type="ECO:0000256" key="2">
    <source>
        <dbReference type="SAM" id="MobiDB-lite"/>
    </source>
</evidence>
<keyword evidence="1" id="KW-0863">Zinc-finger</keyword>
<dbReference type="OrthoDB" id="6147719at2759"/>
<keyword evidence="1" id="KW-0479">Metal-binding</keyword>
<dbReference type="SUPFAM" id="SSF57756">
    <property type="entry name" value="Retrovirus zinc finger-like domains"/>
    <property type="match status" value="1"/>
</dbReference>
<keyword evidence="5" id="KW-1185">Reference proteome</keyword>
<sequence>MRLRIKQSRPKGLNDAIRLAVELEAYNTAESKTLKSIGHLRQTTSDERTEASNSPVTAVSMGQITTWMQTIENNLLSLTNEIKDLKSQRKFQPRGKINSAQGRGKRCGPCFNCVEIGHFARDCLHNIRIQSTEGTNNDFDTDATVKTLKSKVKSSNNDKGDVASASAVSGMFVELSIQDVPVMFMVHTGATLTLVSTRVYHSIPDLYRPHMSETQSQIKSVCDNYLNLRGKGRFTLDFGKEKFTLEAVVTDLQVDGILVQRNKGFAYK</sequence>
<dbReference type="AlphaFoldDB" id="A0A8S3URP0"/>
<evidence type="ECO:0000313" key="5">
    <source>
        <dbReference type="Proteomes" id="UP000683360"/>
    </source>
</evidence>
<dbReference type="PROSITE" id="PS50158">
    <property type="entry name" value="ZF_CCHC"/>
    <property type="match status" value="1"/>
</dbReference>
<dbReference type="EMBL" id="CAJPWZ010002768">
    <property type="protein sequence ID" value="CAG2245323.1"/>
    <property type="molecule type" value="Genomic_DNA"/>
</dbReference>
<evidence type="ECO:0000313" key="4">
    <source>
        <dbReference type="EMBL" id="CAG2245323.1"/>
    </source>
</evidence>
<name>A0A8S3URP0_MYTED</name>
<feature type="domain" description="CCHC-type" evidence="3">
    <location>
        <begin position="110"/>
        <end position="123"/>
    </location>
</feature>
<dbReference type="SMART" id="SM00343">
    <property type="entry name" value="ZnF_C2HC"/>
    <property type="match status" value="1"/>
</dbReference>
<keyword evidence="1" id="KW-0862">Zinc</keyword>
<comment type="caution">
    <text evidence="4">The sequence shown here is derived from an EMBL/GenBank/DDBJ whole genome shotgun (WGS) entry which is preliminary data.</text>
</comment>
<evidence type="ECO:0000256" key="1">
    <source>
        <dbReference type="PROSITE-ProRule" id="PRU00047"/>
    </source>
</evidence>
<dbReference type="InterPro" id="IPR001878">
    <property type="entry name" value="Znf_CCHC"/>
</dbReference>
<evidence type="ECO:0000259" key="3">
    <source>
        <dbReference type="PROSITE" id="PS50158"/>
    </source>
</evidence>
<accession>A0A8S3URP0</accession>
<dbReference type="GO" id="GO:0008270">
    <property type="term" value="F:zinc ion binding"/>
    <property type="evidence" value="ECO:0007669"/>
    <property type="project" value="UniProtKB-KW"/>
</dbReference>
<dbReference type="InterPro" id="IPR036875">
    <property type="entry name" value="Znf_CCHC_sf"/>
</dbReference>
<dbReference type="Proteomes" id="UP000683360">
    <property type="component" value="Unassembled WGS sequence"/>
</dbReference>
<protein>
    <recommendedName>
        <fullName evidence="3">CCHC-type domain-containing protein</fullName>
    </recommendedName>
</protein>
<dbReference type="InterPro" id="IPR021109">
    <property type="entry name" value="Peptidase_aspartic_dom_sf"/>
</dbReference>
<reference evidence="4" key="1">
    <citation type="submission" date="2021-03" db="EMBL/GenBank/DDBJ databases">
        <authorList>
            <person name="Bekaert M."/>
        </authorList>
    </citation>
    <scope>NUCLEOTIDE SEQUENCE</scope>
</reference>
<dbReference type="Gene3D" id="2.40.70.10">
    <property type="entry name" value="Acid Proteases"/>
    <property type="match status" value="1"/>
</dbReference>
<proteinExistence type="predicted"/>
<feature type="region of interest" description="Disordered" evidence="2">
    <location>
        <begin position="37"/>
        <end position="56"/>
    </location>
</feature>
<dbReference type="GO" id="GO:0003676">
    <property type="term" value="F:nucleic acid binding"/>
    <property type="evidence" value="ECO:0007669"/>
    <property type="project" value="InterPro"/>
</dbReference>
<organism evidence="4 5">
    <name type="scientific">Mytilus edulis</name>
    <name type="common">Blue mussel</name>
    <dbReference type="NCBI Taxonomy" id="6550"/>
    <lineage>
        <taxon>Eukaryota</taxon>
        <taxon>Metazoa</taxon>
        <taxon>Spiralia</taxon>
        <taxon>Lophotrochozoa</taxon>
        <taxon>Mollusca</taxon>
        <taxon>Bivalvia</taxon>
        <taxon>Autobranchia</taxon>
        <taxon>Pteriomorphia</taxon>
        <taxon>Mytilida</taxon>
        <taxon>Mytiloidea</taxon>
        <taxon>Mytilidae</taxon>
        <taxon>Mytilinae</taxon>
        <taxon>Mytilus</taxon>
    </lineage>
</organism>
<gene>
    <name evidence="4" type="ORF">MEDL_57327</name>
</gene>
<dbReference type="Pfam" id="PF00098">
    <property type="entry name" value="zf-CCHC"/>
    <property type="match status" value="1"/>
</dbReference>